<proteinExistence type="predicted"/>
<accession>H6L816</accession>
<dbReference type="KEGG" id="sgn:SGRA_2616"/>
<reference evidence="1 2" key="1">
    <citation type="journal article" date="2012" name="Stand. Genomic Sci.">
        <title>Complete genome sequencing and analysis of Saprospira grandis str. Lewin, a predatory marine bacterium.</title>
        <authorList>
            <person name="Saw J.H."/>
            <person name="Yuryev A."/>
            <person name="Kanbe M."/>
            <person name="Hou S."/>
            <person name="Young A.G."/>
            <person name="Aizawa S."/>
            <person name="Alam M."/>
        </authorList>
    </citation>
    <scope>NUCLEOTIDE SEQUENCE [LARGE SCALE GENOMIC DNA]</scope>
    <source>
        <strain evidence="1 2">Lewin</strain>
    </source>
</reference>
<dbReference type="HOGENOM" id="CLU_203298_0_0_10"/>
<keyword evidence="2" id="KW-1185">Reference proteome</keyword>
<organism evidence="1 2">
    <name type="scientific">Saprospira grandis (strain Lewin)</name>
    <dbReference type="NCBI Taxonomy" id="984262"/>
    <lineage>
        <taxon>Bacteria</taxon>
        <taxon>Pseudomonadati</taxon>
        <taxon>Bacteroidota</taxon>
        <taxon>Saprospiria</taxon>
        <taxon>Saprospirales</taxon>
        <taxon>Saprospiraceae</taxon>
        <taxon>Saprospira</taxon>
    </lineage>
</organism>
<gene>
    <name evidence="1" type="ordered locus">SGRA_2616</name>
</gene>
<protein>
    <submittedName>
        <fullName evidence="1">Uncharacterized protein</fullName>
    </submittedName>
</protein>
<name>H6L816_SAPGL</name>
<dbReference type="AlphaFoldDB" id="H6L816"/>
<sequence length="71" mass="7909">MPNFIKLACFICKLYKSFLFWGCPALRAGRAVSQLAGLLGPAQKSCAFLLALRLRRPAFHPSARGGWNSRR</sequence>
<evidence type="ECO:0000313" key="1">
    <source>
        <dbReference type="EMBL" id="AFC25344.1"/>
    </source>
</evidence>
<dbReference type="Proteomes" id="UP000007519">
    <property type="component" value="Chromosome"/>
</dbReference>
<dbReference type="STRING" id="984262.SGRA_2616"/>
<dbReference type="EMBL" id="CP002831">
    <property type="protein sequence ID" value="AFC25344.1"/>
    <property type="molecule type" value="Genomic_DNA"/>
</dbReference>
<evidence type="ECO:0000313" key="2">
    <source>
        <dbReference type="Proteomes" id="UP000007519"/>
    </source>
</evidence>